<dbReference type="Gene3D" id="3.30.565.10">
    <property type="entry name" value="Histidine kinase-like ATPase, C-terminal domain"/>
    <property type="match status" value="2"/>
</dbReference>
<dbReference type="PANTHER" id="PTHR10073">
    <property type="entry name" value="DNA MISMATCH REPAIR PROTEIN MLH, PMS, MUTL"/>
    <property type="match status" value="1"/>
</dbReference>
<feature type="compositionally biased region" description="Polar residues" evidence="3">
    <location>
        <begin position="590"/>
        <end position="610"/>
    </location>
</feature>
<dbReference type="Pfam" id="PF08676">
    <property type="entry name" value="MutL_C"/>
    <property type="match status" value="1"/>
</dbReference>
<dbReference type="SMART" id="SM00853">
    <property type="entry name" value="MutL_C"/>
    <property type="match status" value="1"/>
</dbReference>
<proteinExistence type="inferred from homology"/>
<dbReference type="InterPro" id="IPR042120">
    <property type="entry name" value="MutL_C_dimsub"/>
</dbReference>
<dbReference type="InterPro" id="IPR037198">
    <property type="entry name" value="MutL_C_sf"/>
</dbReference>
<dbReference type="SUPFAM" id="SSF54211">
    <property type="entry name" value="Ribosomal protein S5 domain 2-like"/>
    <property type="match status" value="1"/>
</dbReference>
<name>A0A438CNL0_VITVI</name>
<dbReference type="InterPro" id="IPR036890">
    <property type="entry name" value="HATPase_C_sf"/>
</dbReference>
<dbReference type="GO" id="GO:0032300">
    <property type="term" value="C:mismatch repair complex"/>
    <property type="evidence" value="ECO:0007669"/>
    <property type="project" value="InterPro"/>
</dbReference>
<dbReference type="InterPro" id="IPR005135">
    <property type="entry name" value="Endo/exonuclease/phosphatase"/>
</dbReference>
<dbReference type="Proteomes" id="UP000288805">
    <property type="component" value="Unassembled WGS sequence"/>
</dbReference>
<evidence type="ECO:0000256" key="1">
    <source>
        <dbReference type="ARBA" id="ARBA00006082"/>
    </source>
</evidence>
<dbReference type="EMBL" id="QGNW01002165">
    <property type="protein sequence ID" value="RVW24768.1"/>
    <property type="molecule type" value="Genomic_DNA"/>
</dbReference>
<evidence type="ECO:0000313" key="5">
    <source>
        <dbReference type="EMBL" id="RVW24768.1"/>
    </source>
</evidence>
<dbReference type="InterPro" id="IPR038973">
    <property type="entry name" value="MutL/Mlh/Pms-like"/>
</dbReference>
<dbReference type="CDD" id="cd01650">
    <property type="entry name" value="RT_nLTR_like"/>
    <property type="match status" value="1"/>
</dbReference>
<feature type="domain" description="Reverse transcriptase" evidence="4">
    <location>
        <begin position="1310"/>
        <end position="1590"/>
    </location>
</feature>
<comment type="caution">
    <text evidence="5">The sequence shown here is derived from an EMBL/GenBank/DDBJ whole genome shotgun (WGS) entry which is preliminary data.</text>
</comment>
<dbReference type="InterPro" id="IPR014762">
    <property type="entry name" value="DNA_mismatch_repair_CS"/>
</dbReference>
<feature type="region of interest" description="Disordered" evidence="3">
    <location>
        <begin position="566"/>
        <end position="644"/>
    </location>
</feature>
<protein>
    <submittedName>
        <fullName evidence="5">DNA mismatch repair protein MLH3</fullName>
    </submittedName>
</protein>
<dbReference type="SMART" id="SM01340">
    <property type="entry name" value="DNA_mis_repair"/>
    <property type="match status" value="1"/>
</dbReference>
<dbReference type="PANTHER" id="PTHR10073:SF47">
    <property type="entry name" value="DNA MISMATCH REPAIR PROTEIN MLH3"/>
    <property type="match status" value="1"/>
</dbReference>
<dbReference type="InterPro" id="IPR014790">
    <property type="entry name" value="MutL_C"/>
</dbReference>
<dbReference type="Gene3D" id="3.30.230.10">
    <property type="match status" value="1"/>
</dbReference>
<dbReference type="GO" id="GO:0030983">
    <property type="term" value="F:mismatched DNA binding"/>
    <property type="evidence" value="ECO:0007669"/>
    <property type="project" value="InterPro"/>
</dbReference>
<dbReference type="GO" id="GO:0005524">
    <property type="term" value="F:ATP binding"/>
    <property type="evidence" value="ECO:0007669"/>
    <property type="project" value="InterPro"/>
</dbReference>
<dbReference type="InterPro" id="IPR026960">
    <property type="entry name" value="RVT-Znf"/>
</dbReference>
<dbReference type="InterPro" id="IPR014721">
    <property type="entry name" value="Ribsml_uS5_D2-typ_fold_subgr"/>
</dbReference>
<dbReference type="PROSITE" id="PS50878">
    <property type="entry name" value="RT_POL"/>
    <property type="match status" value="1"/>
</dbReference>
<reference evidence="5 6" key="1">
    <citation type="journal article" date="2018" name="PLoS Genet.">
        <title>Population sequencing reveals clonal diversity and ancestral inbreeding in the grapevine cultivar Chardonnay.</title>
        <authorList>
            <person name="Roach M.J."/>
            <person name="Johnson D.L."/>
            <person name="Bohlmann J."/>
            <person name="van Vuuren H.J."/>
            <person name="Jones S.J."/>
            <person name="Pretorius I.S."/>
            <person name="Schmidt S.A."/>
            <person name="Borneman A.R."/>
        </authorList>
    </citation>
    <scope>NUCLEOTIDE SEQUENCE [LARGE SCALE GENOMIC DNA]</scope>
    <source>
        <strain evidence="6">cv. Chardonnay</strain>
        <tissue evidence="5">Leaf</tissue>
    </source>
</reference>
<dbReference type="InterPro" id="IPR000477">
    <property type="entry name" value="RT_dom"/>
</dbReference>
<dbReference type="Pfam" id="PF13966">
    <property type="entry name" value="zf-RVT"/>
    <property type="match status" value="1"/>
</dbReference>
<dbReference type="GO" id="GO:0140664">
    <property type="term" value="F:ATP-dependent DNA damage sensor activity"/>
    <property type="evidence" value="ECO:0007669"/>
    <property type="project" value="InterPro"/>
</dbReference>
<evidence type="ECO:0000256" key="2">
    <source>
        <dbReference type="ARBA" id="ARBA00022763"/>
    </source>
</evidence>
<evidence type="ECO:0000313" key="6">
    <source>
        <dbReference type="Proteomes" id="UP000288805"/>
    </source>
</evidence>
<dbReference type="GO" id="GO:0016887">
    <property type="term" value="F:ATP hydrolysis activity"/>
    <property type="evidence" value="ECO:0007669"/>
    <property type="project" value="InterPro"/>
</dbReference>
<evidence type="ECO:0000256" key="3">
    <source>
        <dbReference type="SAM" id="MobiDB-lite"/>
    </source>
</evidence>
<dbReference type="Pfam" id="PF03372">
    <property type="entry name" value="Exo_endo_phos"/>
    <property type="match status" value="1"/>
</dbReference>
<dbReference type="InterPro" id="IPR025558">
    <property type="entry name" value="DUF4283"/>
</dbReference>
<dbReference type="Pfam" id="PF14111">
    <property type="entry name" value="DUF4283"/>
    <property type="match status" value="1"/>
</dbReference>
<keyword evidence="2" id="KW-0227">DNA damage</keyword>
<dbReference type="PROSITE" id="PS00058">
    <property type="entry name" value="DNA_MISMATCH_REPAIR_1"/>
    <property type="match status" value="1"/>
</dbReference>
<dbReference type="SUPFAM" id="SSF56672">
    <property type="entry name" value="DNA/RNA polymerases"/>
    <property type="match status" value="1"/>
</dbReference>
<dbReference type="Gene3D" id="3.30.1540.20">
    <property type="entry name" value="MutL, C-terminal domain, dimerisation subdomain"/>
    <property type="match status" value="2"/>
</dbReference>
<dbReference type="InterPro" id="IPR020568">
    <property type="entry name" value="Ribosomal_Su5_D2-typ_SF"/>
</dbReference>
<dbReference type="InterPro" id="IPR013507">
    <property type="entry name" value="DNA_mismatch_S5_2-like"/>
</dbReference>
<evidence type="ECO:0000259" key="4">
    <source>
        <dbReference type="PROSITE" id="PS50878"/>
    </source>
</evidence>
<dbReference type="SUPFAM" id="SSF55874">
    <property type="entry name" value="ATPase domain of HSP90 chaperone/DNA topoisomerase II/histidine kinase"/>
    <property type="match status" value="1"/>
</dbReference>
<dbReference type="SUPFAM" id="SSF118116">
    <property type="entry name" value="DNA mismatch repair protein MutL"/>
    <property type="match status" value="1"/>
</dbReference>
<feature type="compositionally biased region" description="Low complexity" evidence="3">
    <location>
        <begin position="242"/>
        <end position="253"/>
    </location>
</feature>
<dbReference type="GO" id="GO:0006298">
    <property type="term" value="P:mismatch repair"/>
    <property type="evidence" value="ECO:0007669"/>
    <property type="project" value="InterPro"/>
</dbReference>
<gene>
    <name evidence="5" type="primary">MLH3_0</name>
    <name evidence="5" type="ORF">CK203_080360</name>
</gene>
<sequence length="3200" mass="360293">MIAAINFIHGHPRMALYGECSRPPRHLGGIALVEVIWLIPSDWVIMRSIKPLPEAVHSSVRSGIILFDLTRVVEELIYNSLDAGATKDWPGMMPVKTPVSSPGGKCWFGIDLKSFEINIEDHKGKVRGKICERGPKFSSWIRFGGKGLSLLLEGVESVCGLKERTPFRKFWSEGDRVYSLELRGNRAGRFLLCVVRDAENKRFSLAFPEGRGLVGGWKMLASKLRSVGVAPLQWRGVLLDKQSPSQVSPSSSVGRGSCPLRDRPEPRDAVWLEIEKETLDRNEELLGRCLVGSWVGDADRLPDPVSFGSWAKNSWFLEGNLWLSNVRENLMLLEFEFEDEAERVYSSGTRRFRGRSFRLEKWKPSVGCLEGDNEETRHVWVRILGLPLHLWGRSLFKQFGDACGRYVAVDENTAERRNLKWARVLVETSGWQHPSSLQVVAGATCYALQLWWEEEPCLSSVIPACKSGAWKIGDEVVAPSRAMGSVDPHTPASVTLQPEKLLSPTLGTVAPTLDLTGEAAPSSPARAMEKGQYPLSQARVEESGQLLDVLAHSSLACGRPFGPGLGKAQVPMGSPLKPPDPAPSKALRQESPSCSLRRSGAPSATPSFSRAPQKVASPLLDAPTASRPVEASKTPQMEASSPVESPIHAFELSIPVKARKSTQLEASHLVEVPTAVKELPSPAEARNKKGTPALPPISLRGDPSSSSSSFWDTGLERGREPGSSPLSPMARDVEVTPNPLSIMLRDGSTVILSTAPTSDLENNMAKQRDSSDYPRVKKDGHEVEILELLSKLKLRTGSNSLRKRRKKKKSCSTRFERELKRLECSVSYKGTSGISKRSGLHDCDKRKLIKGVVRNQKADLVCLLETKVKDVSTQLVNSVGVGRFLNWASVDARGTAGGLLLIWDNRVLENLEVESGGYSISVRFRNCSDGFSWIFSGVYGPVIGSEKEDFWEELGAIRGLWEDPWCIGGDFNAVRYPEERRNAPRLTADMRRFSEVIGELGLRDIPLAGGPFTWIGGLNSQAASRLDRFLISDQWEDHFSAISQSALPRLVSDHSPIILEAGGFSSGKSPFRFENMWLKIEGFKDLVKSWWNGYSVEGFSSHCIAEKLKALKKDLKKWNKEVVGNVSFNRAEALSRLQQWEAKENENALTPEDLEAKNLDLEEYKKWALLEETSWRQKSREIWLREGDKNTKYFHKMANARARRNFLSKIKVNGVYLSSLAEIKEGVCNAYQTLLSDPGDWRPSINGLNFKELGEGLASSLEVMFSEEEIFAALSSFCGDKAPGPDGFTMAFWLFCWDVVKPEIIGLFREFYLHGTFQRSLNSTFLLLIPKKEGTEDLKDFRPISLVGSVYKLLAKVLANRLKTVMGEVISDSQHAFVHGRQILDAVLIANEALDSRLKDNIPGLLLKMDIEKAFDHVNWNFLMEVMSKMGFGHRWINWIKWCCSTTSFSILINGSPSGFFRSSRGLRQGDPLSPYLFLLAMEALSQLLSRARNGNFISGFRVGGRGSEGLVVSHLLFADDTLIFCDADADQLQYLSWTFMWFEAISGLKVNLNKTEAIPVGEDIPMETLAAVLGCKIGSLPTSYLGLPLGAPYKSIRVWDAVEERFRKRLSLWKRQYLSKGGRLTLLKSTLSSLPTYFLSLFVIPKRVCARLEKIQRDFLWGGGALEKKPHLVSWKVVCADKKKGGLGIRSLATFNKALLGKWLWRFANENEPLWKQIILSHQKRLGEFSFSFPLHHWGRHQSEVWKDLWCGNQSLKETFPILFNLSVNKEGWVAEAWEEDEGGGSWGLRFNRHLNDWEVGEVESLLSKLHPLTIRRGVEDLFRWKENKIGTFSVKSFYSSFSRDSKPPFPARTIWTPWVPIRASFFGWEVAWNRLLTTDRLKRIGWSIPNRCFLCKHKEETTDHLLLFCEKARMLWLLIFSLFGVQWVMHSTVKNHLLGWHGSFVGKKRKKAWRAAPLCLMWTIWRERNRRAFDDMERNDQDIKSIFLYTFVNWARVSVSVSVGTCYIKVVDDGTGVTRDGLVLLGERYATSKLHHLTEMDAATGSFGFRGEALGSISDVSLLEIMTKTQGRPNGYRKGCKCLYLGIDDDRQDVGTTVVVRDLFYNQPVRRKYLQSSPKKVLHSVKKCVFRIALVHSNVSFKVVDIESDDELLCTKSSSSPLSLLISGLGIEDSSSLHELNITDGILKLSGYVSGPCNTFSIKVDINSRFICKGPIHKLLNQLATGFKSFDPWKASSGSQDKKRSRCQGYPTYMLNLRCPQSHYDLTFEPSRTAVEFKDWVPILAFLEKAVTRFWSEHIAHGESSVHANKTSGQELWKEHGNVVSAEEDLSEVAKRQCRIQNCLLGCLSSPMELLTEENDHFSCRKENKIPFQKLRNDTSEFEGQRNKIGFVHQIDSSFQSLDDSPSKCISGVHPHTEHLELPDDNFFITKNNFLENKFTVLESSFDHVEDKILGSTWGNESLNVDHDMGNGFSALSYNSYEFRNGVEEASKDFKKPILQSCSLGRSLLSDWESDKFEFQIDGLRTRQRQIDHNKSFDFFPGTAWQEEASSDWPSSRLKTKPEMCTGLDFMSRDSLKSLSTYRERFAVENNLPPDSVEQSGKFGSGHLSLNSECCSMVSQSLFQTTPWDVEHFTHENTPQGGLGSDRNVSYEHFIDSESGEWIFSHDIMPSSSSQENCSSSSCINTGLGLKDYTVPSRDIYRLLKENNLDNIFTPRHSDILSIDTDWLYSKSCGKDNNNNRAVPSCSIPLSTNIHKDENKKERLRYQNCGQIHASKERSRSHSAPPIYRGKRKFLALNDHWTMESKKKTDELKHPLQSSGACNQYFKPSFLEDPLFYGRSDMKKMLENEPDMDKIQNIDIFRKSQCLPIDDDSYSFKDFTTKEATDLMNSESKWRNNCPKIASGDKSQKFNDQYNVLDISSGILHLAGDSLIPQSITKNCLQDAKVLQQVDKKFIPVVADGTLAIIDQHAADERIRLEELRQKVLSGEVKTITYLDAEQELVLPEIGYQLLHTYAEQIQNWGWICNIHAQNSRHCKNEMLNRSPCYQFISARNLDLLHKKPTVITLLAVPCILGVNLSDVDLLEFLQQLADTDGSSTMPPSVLRVLNLKACRGAIMFGDALLPSECSLIVEELKRTSLCFQCAHGRPTTVPLVNLEALHKQIAKLGSGGGGSIELWHGLRRHELSLERAAHRLNSSMG</sequence>
<feature type="compositionally biased region" description="Polar residues" evidence="3">
    <location>
        <begin position="633"/>
        <end position="643"/>
    </location>
</feature>
<dbReference type="InterPro" id="IPR043502">
    <property type="entry name" value="DNA/RNA_pol_sf"/>
</dbReference>
<feature type="region of interest" description="Disordered" evidence="3">
    <location>
        <begin position="680"/>
        <end position="732"/>
    </location>
</feature>
<accession>A0A438CNL0</accession>
<dbReference type="SUPFAM" id="SSF56219">
    <property type="entry name" value="DNase I-like"/>
    <property type="match status" value="1"/>
</dbReference>
<dbReference type="Pfam" id="PF00078">
    <property type="entry name" value="RVT_1"/>
    <property type="match status" value="1"/>
</dbReference>
<comment type="similarity">
    <text evidence="1">Belongs to the DNA mismatch repair MutL/HexB family.</text>
</comment>
<dbReference type="Gene3D" id="3.60.10.10">
    <property type="entry name" value="Endonuclease/exonuclease/phosphatase"/>
    <property type="match status" value="1"/>
</dbReference>
<feature type="region of interest" description="Disordered" evidence="3">
    <location>
        <begin position="242"/>
        <end position="264"/>
    </location>
</feature>
<organism evidence="5 6">
    <name type="scientific">Vitis vinifera</name>
    <name type="common">Grape</name>
    <dbReference type="NCBI Taxonomy" id="29760"/>
    <lineage>
        <taxon>Eukaryota</taxon>
        <taxon>Viridiplantae</taxon>
        <taxon>Streptophyta</taxon>
        <taxon>Embryophyta</taxon>
        <taxon>Tracheophyta</taxon>
        <taxon>Spermatophyta</taxon>
        <taxon>Magnoliopsida</taxon>
        <taxon>eudicotyledons</taxon>
        <taxon>Gunneridae</taxon>
        <taxon>Pentapetalae</taxon>
        <taxon>rosids</taxon>
        <taxon>Vitales</taxon>
        <taxon>Vitaceae</taxon>
        <taxon>Viteae</taxon>
        <taxon>Vitis</taxon>
    </lineage>
</organism>
<dbReference type="InterPro" id="IPR036691">
    <property type="entry name" value="Endo/exonu/phosph_ase_sf"/>
</dbReference>